<protein>
    <recommendedName>
        <fullName evidence="7">Xylanolytic transcriptional activator regulatory domain-containing protein</fullName>
    </recommendedName>
</protein>
<dbReference type="CDD" id="cd12148">
    <property type="entry name" value="fungal_TF_MHR"/>
    <property type="match status" value="1"/>
</dbReference>
<evidence type="ECO:0000313" key="9">
    <source>
        <dbReference type="Proteomes" id="UP000774617"/>
    </source>
</evidence>
<feature type="domain" description="Xylanolytic transcriptional activator regulatory" evidence="7">
    <location>
        <begin position="110"/>
        <end position="261"/>
    </location>
</feature>
<feature type="region of interest" description="Disordered" evidence="6">
    <location>
        <begin position="1"/>
        <end position="22"/>
    </location>
</feature>
<evidence type="ECO:0000313" key="8">
    <source>
        <dbReference type="EMBL" id="KAH7032174.1"/>
    </source>
</evidence>
<organism evidence="8 9">
    <name type="scientific">Macrophomina phaseolina</name>
    <dbReference type="NCBI Taxonomy" id="35725"/>
    <lineage>
        <taxon>Eukaryota</taxon>
        <taxon>Fungi</taxon>
        <taxon>Dikarya</taxon>
        <taxon>Ascomycota</taxon>
        <taxon>Pezizomycotina</taxon>
        <taxon>Dothideomycetes</taxon>
        <taxon>Dothideomycetes incertae sedis</taxon>
        <taxon>Botryosphaeriales</taxon>
        <taxon>Botryosphaeriaceae</taxon>
        <taxon>Macrophomina</taxon>
    </lineage>
</organism>
<evidence type="ECO:0000259" key="7">
    <source>
        <dbReference type="Pfam" id="PF04082"/>
    </source>
</evidence>
<keyword evidence="4" id="KW-0804">Transcription</keyword>
<dbReference type="InterPro" id="IPR007219">
    <property type="entry name" value="XnlR_reg_dom"/>
</dbReference>
<feature type="compositionally biased region" description="Polar residues" evidence="6">
    <location>
        <begin position="64"/>
        <end position="74"/>
    </location>
</feature>
<name>A0ABQ8FX18_9PEZI</name>
<dbReference type="PANTHER" id="PTHR47338:SF5">
    <property type="entry name" value="ZN(II)2CYS6 TRANSCRIPTION FACTOR (EUROFUNG)"/>
    <property type="match status" value="1"/>
</dbReference>
<comment type="subcellular location">
    <subcellularLocation>
        <location evidence="1">Nucleus</location>
    </subcellularLocation>
</comment>
<evidence type="ECO:0000256" key="6">
    <source>
        <dbReference type="SAM" id="MobiDB-lite"/>
    </source>
</evidence>
<reference evidence="8 9" key="1">
    <citation type="journal article" date="2021" name="Nat. Commun.">
        <title>Genetic determinants of endophytism in the Arabidopsis root mycobiome.</title>
        <authorList>
            <person name="Mesny F."/>
            <person name="Miyauchi S."/>
            <person name="Thiergart T."/>
            <person name="Pickel B."/>
            <person name="Atanasova L."/>
            <person name="Karlsson M."/>
            <person name="Huettel B."/>
            <person name="Barry K.W."/>
            <person name="Haridas S."/>
            <person name="Chen C."/>
            <person name="Bauer D."/>
            <person name="Andreopoulos W."/>
            <person name="Pangilinan J."/>
            <person name="LaButti K."/>
            <person name="Riley R."/>
            <person name="Lipzen A."/>
            <person name="Clum A."/>
            <person name="Drula E."/>
            <person name="Henrissat B."/>
            <person name="Kohler A."/>
            <person name="Grigoriev I.V."/>
            <person name="Martin F.M."/>
            <person name="Hacquard S."/>
        </authorList>
    </citation>
    <scope>NUCLEOTIDE SEQUENCE [LARGE SCALE GENOMIC DNA]</scope>
    <source>
        <strain evidence="8 9">MPI-SDFR-AT-0080</strain>
    </source>
</reference>
<evidence type="ECO:0000256" key="4">
    <source>
        <dbReference type="ARBA" id="ARBA00023163"/>
    </source>
</evidence>
<dbReference type="Proteomes" id="UP000774617">
    <property type="component" value="Unassembled WGS sequence"/>
</dbReference>
<evidence type="ECO:0000256" key="3">
    <source>
        <dbReference type="ARBA" id="ARBA00023015"/>
    </source>
</evidence>
<keyword evidence="2" id="KW-0479">Metal-binding</keyword>
<proteinExistence type="predicted"/>
<dbReference type="Pfam" id="PF04082">
    <property type="entry name" value="Fungal_trans"/>
    <property type="match status" value="1"/>
</dbReference>
<evidence type="ECO:0000256" key="1">
    <source>
        <dbReference type="ARBA" id="ARBA00004123"/>
    </source>
</evidence>
<dbReference type="InterPro" id="IPR050815">
    <property type="entry name" value="TF_fung"/>
</dbReference>
<comment type="caution">
    <text evidence="8">The sequence shown here is derived from an EMBL/GenBank/DDBJ whole genome shotgun (WGS) entry which is preliminary data.</text>
</comment>
<dbReference type="PANTHER" id="PTHR47338">
    <property type="entry name" value="ZN(II)2CYS6 TRANSCRIPTION FACTOR (EUROFUNG)-RELATED"/>
    <property type="match status" value="1"/>
</dbReference>
<keyword evidence="3" id="KW-0805">Transcription regulation</keyword>
<gene>
    <name evidence="8" type="ORF">B0J12DRAFT_767813</name>
</gene>
<evidence type="ECO:0000256" key="5">
    <source>
        <dbReference type="ARBA" id="ARBA00023242"/>
    </source>
</evidence>
<evidence type="ECO:0000256" key="2">
    <source>
        <dbReference type="ARBA" id="ARBA00022723"/>
    </source>
</evidence>
<sequence length="595" mass="66640">MSKPPKTMLISNYKVEGKPQDGPQFGAVRLEAWLEGHGGKPGLAEEGHSVRGLLSRRSNDDTQTRGTGHSSTETAYEPGFSPAHLRLAPSSDFSNMPVDANDFRVRFLIGLYFFTIQPMFPLFREEQFMQDFHSGAAPPSLVIVMVSLASRFSNAFPEYRNLGSAVDRIERSIVQNELSRPRVMLNDIKLACLCVIHQLASSPKRDTRVVMEALSRVVHACRLHKVDSCDYASSIFPDATIEELRNVWWAVIRIDTCCNVTSCTPFYLHLESNITSSVGASVSGFPAAAKPSHCLSRIPHSMNASFWKVLENRSNATFADGRWLHISMYLLLREIGNLMRDTVLNPEDQAQEAKVLHAHESCKRICGLLPAWYIDPQRAFRMHESPLRHRIRLETLMLLRICCIYTVLPLLVNLQSCLPTDPGSRARLLSLWDLFTSHLQAAAAIAEAMPPAYYRNCDPQMSTAIWIVGCMVCLCGMLAPQSSNFVGWSQSRQQNLERGFDVLRESLAGFARTWKLSGQMLESLESVRGWQGLQLQLNEVLGLLARLQVPVPVRDADSGDPYEIDVVSVCKDPPGQMPTWWPNVQDEYASKGPHV</sequence>
<keyword evidence="5" id="KW-0539">Nucleus</keyword>
<accession>A0ABQ8FX18</accession>
<dbReference type="EMBL" id="JAGTJR010000041">
    <property type="protein sequence ID" value="KAH7032174.1"/>
    <property type="molecule type" value="Genomic_DNA"/>
</dbReference>
<feature type="region of interest" description="Disordered" evidence="6">
    <location>
        <begin position="53"/>
        <end position="81"/>
    </location>
</feature>
<keyword evidence="9" id="KW-1185">Reference proteome</keyword>